<keyword evidence="3 7" id="KW-0479">Metal-binding</keyword>
<dbReference type="InterPro" id="IPR045090">
    <property type="entry name" value="Pept_M3A_M3B"/>
</dbReference>
<evidence type="ECO:0000256" key="3">
    <source>
        <dbReference type="ARBA" id="ARBA00022723"/>
    </source>
</evidence>
<dbReference type="GO" id="GO:0008241">
    <property type="term" value="F:peptidyl-dipeptidase activity"/>
    <property type="evidence" value="ECO:0007669"/>
    <property type="project" value="UniProtKB-EC"/>
</dbReference>
<feature type="signal peptide" evidence="8">
    <location>
        <begin position="1"/>
        <end position="25"/>
    </location>
</feature>
<dbReference type="PROSITE" id="PS51257">
    <property type="entry name" value="PROKAR_LIPOPROTEIN"/>
    <property type="match status" value="1"/>
</dbReference>
<keyword evidence="2 7" id="KW-0645">Protease</keyword>
<evidence type="ECO:0000256" key="8">
    <source>
        <dbReference type="SAM" id="SignalP"/>
    </source>
</evidence>
<dbReference type="InterPro" id="IPR024077">
    <property type="entry name" value="Neurolysin/TOP_dom2"/>
</dbReference>
<keyword evidence="8" id="KW-0732">Signal</keyword>
<dbReference type="AlphaFoldDB" id="A0A380A4U4"/>
<evidence type="ECO:0000313" key="11">
    <source>
        <dbReference type="Proteomes" id="UP000255061"/>
    </source>
</evidence>
<dbReference type="InterPro" id="IPR001567">
    <property type="entry name" value="Pept_M3A_M3B_dom"/>
</dbReference>
<comment type="cofactor">
    <cofactor evidence="7">
        <name>Zn(2+)</name>
        <dbReference type="ChEBI" id="CHEBI:29105"/>
    </cofactor>
    <text evidence="7">Binds 1 zinc ion.</text>
</comment>
<gene>
    <name evidence="10" type="primary">dcp_2</name>
    <name evidence="10" type="ORF">NCTC10736_01530</name>
</gene>
<dbReference type="GO" id="GO:0006508">
    <property type="term" value="P:proteolysis"/>
    <property type="evidence" value="ECO:0007669"/>
    <property type="project" value="UniProtKB-KW"/>
</dbReference>
<dbReference type="InterPro" id="IPR024079">
    <property type="entry name" value="MetalloPept_cat_dom_sf"/>
</dbReference>
<name>A0A380A4U4_9GAMM</name>
<keyword evidence="10" id="KW-0121">Carboxypeptidase</keyword>
<dbReference type="EMBL" id="UGYV01000001">
    <property type="protein sequence ID" value="SUI73365.1"/>
    <property type="molecule type" value="Genomic_DNA"/>
</dbReference>
<evidence type="ECO:0000313" key="10">
    <source>
        <dbReference type="EMBL" id="SUI73365.1"/>
    </source>
</evidence>
<accession>A0A380A4U4</accession>
<comment type="similarity">
    <text evidence="1 7">Belongs to the peptidase M3 family.</text>
</comment>
<feature type="chain" id="PRO_5016895718" evidence="8">
    <location>
        <begin position="26"/>
        <end position="714"/>
    </location>
</feature>
<dbReference type="InterPro" id="IPR034005">
    <property type="entry name" value="M3A_DCP"/>
</dbReference>
<dbReference type="GO" id="GO:0004180">
    <property type="term" value="F:carboxypeptidase activity"/>
    <property type="evidence" value="ECO:0007669"/>
    <property type="project" value="UniProtKB-KW"/>
</dbReference>
<dbReference type="Gene3D" id="1.10.1370.40">
    <property type="match status" value="1"/>
</dbReference>
<organism evidence="10 11">
    <name type="scientific">Shewanella morhuae</name>
    <dbReference type="NCBI Taxonomy" id="365591"/>
    <lineage>
        <taxon>Bacteria</taxon>
        <taxon>Pseudomonadati</taxon>
        <taxon>Pseudomonadota</taxon>
        <taxon>Gammaproteobacteria</taxon>
        <taxon>Alteromonadales</taxon>
        <taxon>Shewanellaceae</taxon>
        <taxon>Shewanella</taxon>
    </lineage>
</organism>
<dbReference type="RefSeq" id="WP_115405891.1">
    <property type="nucleotide sequence ID" value="NZ_UGYV01000001.1"/>
</dbReference>
<feature type="domain" description="Peptidase M3A/M3B catalytic" evidence="9">
    <location>
        <begin position="268"/>
        <end position="711"/>
    </location>
</feature>
<keyword evidence="4 7" id="KW-0378">Hydrolase</keyword>
<evidence type="ECO:0000256" key="7">
    <source>
        <dbReference type="RuleBase" id="RU003435"/>
    </source>
</evidence>
<evidence type="ECO:0000256" key="2">
    <source>
        <dbReference type="ARBA" id="ARBA00022670"/>
    </source>
</evidence>
<dbReference type="Pfam" id="PF01432">
    <property type="entry name" value="Peptidase_M3"/>
    <property type="match status" value="1"/>
</dbReference>
<dbReference type="EC" id="3.4.15.5" evidence="10"/>
<protein>
    <submittedName>
        <fullName evidence="10">Peptidyl-dipeptidase dcp</fullName>
        <ecNumber evidence="10">3.4.15.5</ecNumber>
    </submittedName>
</protein>
<dbReference type="SUPFAM" id="SSF55486">
    <property type="entry name" value="Metalloproteases ('zincins'), catalytic domain"/>
    <property type="match status" value="1"/>
</dbReference>
<evidence type="ECO:0000256" key="1">
    <source>
        <dbReference type="ARBA" id="ARBA00006040"/>
    </source>
</evidence>
<evidence type="ECO:0000259" key="9">
    <source>
        <dbReference type="Pfam" id="PF01432"/>
    </source>
</evidence>
<sequence length="714" mass="78928">MRKSVITTAVAAALLLSACSDKPTANTNEAKNAVATQTATKTEATNVLLNKSPLQDQAPQFNLINTTDYAPAFEQGMKAHDVEIAAIVKNKQAASFDNTILAMETSGELLTRVSRVFFNLAGLISNDDFQKTEADLAPKLSAHRDNIYLDPTLFARVEAVYQQKSSLNAEDQRLVEYYYEQFVRAGAKLSAEDKAKMRDFNAELATLATDFSQNSLKSFKDDVIVVTDKAQLAGLSDSEIATLAAAAKAAGKEGYLITLVNTTRQPVLASLDNRELRQKVWQTSAHRSVASNGPLIVKMAQIRAKKANLLGFDTWASYAVADQMAKTPAAVYEILDDLAPKALARAKVEAADIQAEIKKAGGDFELQPWDWAYYANKVRQEKYSLDESTIKPYFEFNTVLQDGLFFAMHKLYGITLKARTDLPVWDPNVLAFEVFDKDNSSIGLFYLDPYAREGKGGGAWMDEFVTQSGLLGTKPVVYNALNIPKPADGPTLMTFDEVTTMFHEFGHAVHGLFSQVKYPSVAGTSTARDFVEFPSQVNEDWNIDPVVIANYAKHYQTGEPIPKALLDKILAANKFGQGFDTVEYLSAALLDMEWHSISADTQISDVEQFEHQVLAKHGLDFAPIPPRYKSSYFSHAFSGGYSAGYYAYLWTEVFAADAFAYMSEQGGLKTDNGDKFRQEVLSKGNSEDLMQDYIHFTGKKPTTEALLKRRGLVD</sequence>
<keyword evidence="5 7" id="KW-0862">Zinc</keyword>
<dbReference type="CDD" id="cd06456">
    <property type="entry name" value="M3A_DCP"/>
    <property type="match status" value="1"/>
</dbReference>
<dbReference type="PANTHER" id="PTHR43660">
    <property type="entry name" value="DIPEPTIDYL CARBOXYPEPTIDASE"/>
    <property type="match status" value="1"/>
</dbReference>
<evidence type="ECO:0000256" key="6">
    <source>
        <dbReference type="ARBA" id="ARBA00023049"/>
    </source>
</evidence>
<dbReference type="Gene3D" id="1.10.1370.10">
    <property type="entry name" value="Neurolysin, domain 3"/>
    <property type="match status" value="1"/>
</dbReference>
<dbReference type="Proteomes" id="UP000255061">
    <property type="component" value="Unassembled WGS sequence"/>
</dbReference>
<dbReference type="PANTHER" id="PTHR43660:SF1">
    <property type="entry name" value="DIPEPTIDYL CARBOXYPEPTIDASE"/>
    <property type="match status" value="1"/>
</dbReference>
<dbReference type="Gene3D" id="3.40.390.10">
    <property type="entry name" value="Collagenase (Catalytic Domain)"/>
    <property type="match status" value="1"/>
</dbReference>
<dbReference type="FunFam" id="3.40.390.10:FF:000009">
    <property type="entry name" value="Oligopeptidase A"/>
    <property type="match status" value="1"/>
</dbReference>
<keyword evidence="6 7" id="KW-0482">Metalloprotease</keyword>
<proteinExistence type="inferred from homology"/>
<dbReference type="GO" id="GO:0004222">
    <property type="term" value="F:metalloendopeptidase activity"/>
    <property type="evidence" value="ECO:0007669"/>
    <property type="project" value="InterPro"/>
</dbReference>
<evidence type="ECO:0000256" key="5">
    <source>
        <dbReference type="ARBA" id="ARBA00022833"/>
    </source>
</evidence>
<reference evidence="10 11" key="1">
    <citation type="submission" date="2018-06" db="EMBL/GenBank/DDBJ databases">
        <authorList>
            <consortium name="Pathogen Informatics"/>
            <person name="Doyle S."/>
        </authorList>
    </citation>
    <scope>NUCLEOTIDE SEQUENCE [LARGE SCALE GENOMIC DNA]</scope>
    <source>
        <strain evidence="10 11">NCTC10736</strain>
    </source>
</reference>
<dbReference type="GO" id="GO:0046872">
    <property type="term" value="F:metal ion binding"/>
    <property type="evidence" value="ECO:0007669"/>
    <property type="project" value="UniProtKB-UniRule"/>
</dbReference>
<evidence type="ECO:0000256" key="4">
    <source>
        <dbReference type="ARBA" id="ARBA00022801"/>
    </source>
</evidence>
<dbReference type="GO" id="GO:0005829">
    <property type="term" value="C:cytosol"/>
    <property type="evidence" value="ECO:0007669"/>
    <property type="project" value="TreeGrafter"/>
</dbReference>